<dbReference type="InterPro" id="IPR050570">
    <property type="entry name" value="Cell_wall_metabolism_enzyme"/>
</dbReference>
<dbReference type="Pfam" id="PF04151">
    <property type="entry name" value="PPC"/>
    <property type="match status" value="2"/>
</dbReference>
<comment type="caution">
    <text evidence="1">The sequence shown here is derived from an EMBL/GenBank/DDBJ whole genome shotgun (WGS) entry which is preliminary data.</text>
</comment>
<accession>A0ABV2BW66</accession>
<dbReference type="EMBL" id="JBEVCJ010000017">
    <property type="protein sequence ID" value="MET1256176.1"/>
    <property type="molecule type" value="Genomic_DNA"/>
</dbReference>
<dbReference type="InterPro" id="IPR016047">
    <property type="entry name" value="M23ase_b-sheet_dom"/>
</dbReference>
<evidence type="ECO:0000313" key="2">
    <source>
        <dbReference type="Proteomes" id="UP001548189"/>
    </source>
</evidence>
<reference evidence="1 2" key="1">
    <citation type="submission" date="2024-06" db="EMBL/GenBank/DDBJ databases">
        <authorList>
            <person name="Li F."/>
        </authorList>
    </citation>
    <scope>NUCLEOTIDE SEQUENCE [LARGE SCALE GENOMIC DNA]</scope>
    <source>
        <strain evidence="1 2">GXAS 311</strain>
    </source>
</reference>
<dbReference type="Pfam" id="PF01551">
    <property type="entry name" value="Peptidase_M23"/>
    <property type="match status" value="1"/>
</dbReference>
<dbReference type="Gene3D" id="2.60.120.380">
    <property type="match status" value="2"/>
</dbReference>
<keyword evidence="2" id="KW-1185">Reference proteome</keyword>
<sequence length="590" mass="63527">MLKTKKLLGSVALIVTLSFNAQADNQILSEQDLIYSYDQMFNFNIENYLNDRAPHLAPYAETISHWAGYSSISPKVLISLIEFKTGLVSNENSQSISQPFGELSAETSFREQTRDVAMKLAGIYYQNRDNGSLQAANTSSIAQLLGDQQLSASESGKSTSETFAETYHKLFSDNLTSSSSLNSQQNPSIMAVPPSNYLQLPYPVGDSWRYGGAHSNTGSGTVYSSLDLHNGGQWGSNLSHLWVKAAAPGTVKVHSSCNMEIIHADGWSTQYYHLDNIQLSNNQSVNRNQSIANMASNKNQALCQGGSSTGPHQHFSLKRNGSFVSLQDVRLSGFRVNVGTSNYDTNCNRFWLESPNGQKNCAGTALNNPGVGSDPGPDPDPTPSELQNGVAKTGLSANQGSELNYIFKVPAGASNIKFDMSGGTGDADMYVKFGSKPTDSSYDCRPYKSGNNESCTGSNSGGTYYVRVKAYSSFSGVSLIASYGGSDPGNNPIDETVNNISVNQGTWKRYTQELAAGYSTFTVTMSGGTGDADLYVNHGSQSTSNNWDCRPYKNGNSETCTFNSPASGTWYIDLYGYSAASGVSINVKAN</sequence>
<dbReference type="CDD" id="cd12797">
    <property type="entry name" value="M23_peptidase"/>
    <property type="match status" value="1"/>
</dbReference>
<evidence type="ECO:0000313" key="1">
    <source>
        <dbReference type="EMBL" id="MET1256176.1"/>
    </source>
</evidence>
<organism evidence="1 2">
    <name type="scientific">Aliikangiella maris</name>
    <dbReference type="NCBI Taxonomy" id="3162458"/>
    <lineage>
        <taxon>Bacteria</taxon>
        <taxon>Pseudomonadati</taxon>
        <taxon>Pseudomonadota</taxon>
        <taxon>Gammaproteobacteria</taxon>
        <taxon>Oceanospirillales</taxon>
        <taxon>Pleioneaceae</taxon>
        <taxon>Aliikangiella</taxon>
    </lineage>
</organism>
<dbReference type="Gene3D" id="2.70.70.10">
    <property type="entry name" value="Glucose Permease (Domain IIA)"/>
    <property type="match status" value="1"/>
</dbReference>
<dbReference type="InterPro" id="IPR011055">
    <property type="entry name" value="Dup_hybrid_motif"/>
</dbReference>
<proteinExistence type="predicted"/>
<dbReference type="PANTHER" id="PTHR21666">
    <property type="entry name" value="PEPTIDASE-RELATED"/>
    <property type="match status" value="1"/>
</dbReference>
<dbReference type="InterPro" id="IPR007280">
    <property type="entry name" value="Peptidase_C_arc/bac"/>
</dbReference>
<gene>
    <name evidence="1" type="ORF">ABVT43_13635</name>
</gene>
<name>A0ABV2BW66_9GAMM</name>
<dbReference type="Proteomes" id="UP001548189">
    <property type="component" value="Unassembled WGS sequence"/>
</dbReference>
<dbReference type="PANTHER" id="PTHR21666:SF288">
    <property type="entry name" value="CELL DIVISION PROTEIN YTFB"/>
    <property type="match status" value="1"/>
</dbReference>
<protein>
    <submittedName>
        <fullName evidence="1">Pre-peptidase C-terminal domain-containing protein</fullName>
    </submittedName>
</protein>
<dbReference type="InterPro" id="IPR000841">
    <property type="entry name" value="Pept_M23A_Blytic"/>
</dbReference>
<dbReference type="SUPFAM" id="SSF51261">
    <property type="entry name" value="Duplicated hybrid motif"/>
    <property type="match status" value="1"/>
</dbReference>
<dbReference type="PRINTS" id="PR00933">
    <property type="entry name" value="BLYTICPTASE"/>
</dbReference>